<evidence type="ECO:0000256" key="1">
    <source>
        <dbReference type="SAM" id="MobiDB-lite"/>
    </source>
</evidence>
<keyword evidence="3" id="KW-1185">Reference proteome</keyword>
<dbReference type="EMBL" id="OX459962">
    <property type="protein sequence ID" value="CAI9166707.1"/>
    <property type="molecule type" value="Genomic_DNA"/>
</dbReference>
<dbReference type="Proteomes" id="UP001176941">
    <property type="component" value="Chromosome 26"/>
</dbReference>
<sequence length="109" mass="12054">MPRPSTPCPRPRPSSPTPATPHPHHAHHATPDHTHHATPPPPPWHAPPRHAAEAPASPQHAWLLHIRSRNAGPSLPPSLASSCRAELNRAWWVLPFTLGGEEQTMRRKE</sequence>
<feature type="region of interest" description="Disordered" evidence="1">
    <location>
        <begin position="1"/>
        <end position="80"/>
    </location>
</feature>
<name>A0ABN8Z1M7_RANTA</name>
<accession>A0ABN8Z1M7</accession>
<protein>
    <submittedName>
        <fullName evidence="2">Uncharacterized protein</fullName>
    </submittedName>
</protein>
<organism evidence="2 3">
    <name type="scientific">Rangifer tarandus platyrhynchus</name>
    <name type="common">Svalbard reindeer</name>
    <dbReference type="NCBI Taxonomy" id="3082113"/>
    <lineage>
        <taxon>Eukaryota</taxon>
        <taxon>Metazoa</taxon>
        <taxon>Chordata</taxon>
        <taxon>Craniata</taxon>
        <taxon>Vertebrata</taxon>
        <taxon>Euteleostomi</taxon>
        <taxon>Mammalia</taxon>
        <taxon>Eutheria</taxon>
        <taxon>Laurasiatheria</taxon>
        <taxon>Artiodactyla</taxon>
        <taxon>Ruminantia</taxon>
        <taxon>Pecora</taxon>
        <taxon>Cervidae</taxon>
        <taxon>Odocoileinae</taxon>
        <taxon>Rangifer</taxon>
    </lineage>
</organism>
<evidence type="ECO:0000313" key="2">
    <source>
        <dbReference type="EMBL" id="CAI9166707.1"/>
    </source>
</evidence>
<feature type="compositionally biased region" description="Pro residues" evidence="1">
    <location>
        <begin position="1"/>
        <end position="21"/>
    </location>
</feature>
<proteinExistence type="predicted"/>
<evidence type="ECO:0000313" key="3">
    <source>
        <dbReference type="Proteomes" id="UP001176941"/>
    </source>
</evidence>
<gene>
    <name evidence="2" type="ORF">MRATA1EN1_LOCUS15669</name>
</gene>
<reference evidence="2" key="1">
    <citation type="submission" date="2023-04" db="EMBL/GenBank/DDBJ databases">
        <authorList>
            <consortium name="ELIXIR-Norway"/>
        </authorList>
    </citation>
    <scope>NUCLEOTIDE SEQUENCE [LARGE SCALE GENOMIC DNA]</scope>
</reference>